<gene>
    <name evidence="2" type="ORF">ALP48_102016</name>
</gene>
<organism evidence="2 3">
    <name type="scientific">Pseudomonas syringae pv. solidagae</name>
    <dbReference type="NCBI Taxonomy" id="264458"/>
    <lineage>
        <taxon>Bacteria</taxon>
        <taxon>Pseudomonadati</taxon>
        <taxon>Pseudomonadota</taxon>
        <taxon>Gammaproteobacteria</taxon>
        <taxon>Pseudomonadales</taxon>
        <taxon>Pseudomonadaceae</taxon>
        <taxon>Pseudomonas</taxon>
        <taxon>Pseudomonas syringae</taxon>
    </lineage>
</organism>
<reference evidence="2 3" key="1">
    <citation type="submission" date="2018-08" db="EMBL/GenBank/DDBJ databases">
        <title>Recombination of ecologically and evolutionarily significant loci maintains genetic cohesion in the Pseudomonas syringae species complex.</title>
        <authorList>
            <person name="Dillon M."/>
            <person name="Thakur S."/>
            <person name="Almeida R.N.D."/>
            <person name="Weir B.S."/>
            <person name="Guttman D.S."/>
        </authorList>
    </citation>
    <scope>NUCLEOTIDE SEQUENCE [LARGE SCALE GENOMIC DNA]</scope>
    <source>
        <strain evidence="2 3">ICMP 16926</strain>
    </source>
</reference>
<accession>A0A0Q0ADD5</accession>
<feature type="region of interest" description="Disordered" evidence="1">
    <location>
        <begin position="1"/>
        <end position="20"/>
    </location>
</feature>
<comment type="caution">
    <text evidence="2">The sequence shown here is derived from an EMBL/GenBank/DDBJ whole genome shotgun (WGS) entry which is preliminary data.</text>
</comment>
<dbReference type="Proteomes" id="UP000268096">
    <property type="component" value="Unassembled WGS sequence"/>
</dbReference>
<protein>
    <submittedName>
        <fullName evidence="2">Uncharacterized protein</fullName>
    </submittedName>
</protein>
<dbReference type="EMBL" id="RBTH01000085">
    <property type="protein sequence ID" value="RMT49191.1"/>
    <property type="molecule type" value="Genomic_DNA"/>
</dbReference>
<name>A0A0Q0ADD5_PSESX</name>
<evidence type="ECO:0000313" key="2">
    <source>
        <dbReference type="EMBL" id="RMT49191.1"/>
    </source>
</evidence>
<proteinExistence type="predicted"/>
<evidence type="ECO:0000313" key="3">
    <source>
        <dbReference type="Proteomes" id="UP000268096"/>
    </source>
</evidence>
<evidence type="ECO:0000256" key="1">
    <source>
        <dbReference type="SAM" id="MobiDB-lite"/>
    </source>
</evidence>
<sequence>MAQLSVGTTLAAGSDSRQYHGDSCVFAAGCQEQKIEE</sequence>
<dbReference type="AlphaFoldDB" id="A0A0Q0ADD5"/>